<feature type="signal peptide" evidence="2">
    <location>
        <begin position="1"/>
        <end position="17"/>
    </location>
</feature>
<keyword evidence="2" id="KW-0732">Signal</keyword>
<evidence type="ECO:0000313" key="4">
    <source>
        <dbReference type="WBParaSite" id="TMUE_2000007581.1"/>
    </source>
</evidence>
<evidence type="ECO:0000256" key="1">
    <source>
        <dbReference type="SAM" id="MobiDB-lite"/>
    </source>
</evidence>
<dbReference type="AlphaFoldDB" id="A0A5S6QJP4"/>
<feature type="region of interest" description="Disordered" evidence="1">
    <location>
        <begin position="228"/>
        <end position="258"/>
    </location>
</feature>
<sequence length="258" mass="29253">MLLLFVTVCFGYTQSAAQEFESRLQLSCPSGRNFHRPTAPHVPENFQPWYENYPDYSPVYWNETCRILDCDSGISSNSKISEQDQKFSPKWARFSCEGLSGRGILPRYGANHLAAVMFTRHAHGGQSILKGTGDHTNEDSFIMGFVNDPGKQPFPRHLLESVKESLLEKYGDERKVNEIIQSAQKSLVQLVNGNIPTQFETDNAWIELKNYGMQWSLMDTKLNSRAADATGQSSKKKTFSFHKLSSKSRKLGKIHTQH</sequence>
<dbReference type="Proteomes" id="UP000046395">
    <property type="component" value="Unassembled WGS sequence"/>
</dbReference>
<evidence type="ECO:0000256" key="2">
    <source>
        <dbReference type="SAM" id="SignalP"/>
    </source>
</evidence>
<organism evidence="3 4">
    <name type="scientific">Trichuris muris</name>
    <name type="common">Mouse whipworm</name>
    <dbReference type="NCBI Taxonomy" id="70415"/>
    <lineage>
        <taxon>Eukaryota</taxon>
        <taxon>Metazoa</taxon>
        <taxon>Ecdysozoa</taxon>
        <taxon>Nematoda</taxon>
        <taxon>Enoplea</taxon>
        <taxon>Dorylaimia</taxon>
        <taxon>Trichinellida</taxon>
        <taxon>Trichuridae</taxon>
        <taxon>Trichuris</taxon>
    </lineage>
</organism>
<protein>
    <submittedName>
        <fullName evidence="4">Uncharacterized protein</fullName>
    </submittedName>
</protein>
<accession>A0A5S6QJP4</accession>
<proteinExistence type="predicted"/>
<reference evidence="4" key="1">
    <citation type="submission" date="2019-12" db="UniProtKB">
        <authorList>
            <consortium name="WormBaseParasite"/>
        </authorList>
    </citation>
    <scope>IDENTIFICATION</scope>
</reference>
<dbReference type="WBParaSite" id="TMUE_2000007581.1">
    <property type="protein sequence ID" value="TMUE_2000007581.1"/>
    <property type="gene ID" value="WBGene00293716"/>
</dbReference>
<keyword evidence="3" id="KW-1185">Reference proteome</keyword>
<feature type="chain" id="PRO_5024361106" evidence="2">
    <location>
        <begin position="18"/>
        <end position="258"/>
    </location>
</feature>
<name>A0A5S6QJP4_TRIMR</name>
<feature type="compositionally biased region" description="Basic residues" evidence="1">
    <location>
        <begin position="234"/>
        <end position="258"/>
    </location>
</feature>
<evidence type="ECO:0000313" key="3">
    <source>
        <dbReference type="Proteomes" id="UP000046395"/>
    </source>
</evidence>